<keyword evidence="3" id="KW-1003">Cell membrane</keyword>
<name>A0A369AWV6_9FIRM</name>
<reference evidence="9 10" key="1">
    <citation type="submission" date="2018-07" db="EMBL/GenBank/DDBJ databases">
        <title>Genomic Encyclopedia of Type Strains, Phase IV (KMG-IV): sequencing the most valuable type-strain genomes for metagenomic binning, comparative biology and taxonomic classification.</title>
        <authorList>
            <person name="Goeker M."/>
        </authorList>
    </citation>
    <scope>NUCLEOTIDE SEQUENCE [LARGE SCALE GENOMIC DNA]</scope>
    <source>
        <strain evidence="9 10">DSM 27016</strain>
    </source>
</reference>
<evidence type="ECO:0000313" key="10">
    <source>
        <dbReference type="Proteomes" id="UP000253034"/>
    </source>
</evidence>
<evidence type="ECO:0000256" key="2">
    <source>
        <dbReference type="ARBA" id="ARBA00006448"/>
    </source>
</evidence>
<dbReference type="PANTHER" id="PTHR34582:SF6">
    <property type="entry name" value="UPF0702 TRANSMEMBRANE PROTEIN YCAP"/>
    <property type="match status" value="1"/>
</dbReference>
<dbReference type="InterPro" id="IPR023090">
    <property type="entry name" value="UPF0702_alpha/beta_dom_sf"/>
</dbReference>
<evidence type="ECO:0000256" key="3">
    <source>
        <dbReference type="ARBA" id="ARBA00022475"/>
    </source>
</evidence>
<keyword evidence="10" id="KW-1185">Reference proteome</keyword>
<evidence type="ECO:0000259" key="8">
    <source>
        <dbReference type="Pfam" id="PF04239"/>
    </source>
</evidence>
<keyword evidence="6 7" id="KW-0472">Membrane</keyword>
<dbReference type="OrthoDB" id="1682423at2"/>
<accession>A0A369AWV6</accession>
<evidence type="ECO:0000256" key="5">
    <source>
        <dbReference type="ARBA" id="ARBA00022989"/>
    </source>
</evidence>
<protein>
    <submittedName>
        <fullName evidence="9">Uncharacterized membrane protein YcaP (DUF421 family)</fullName>
    </submittedName>
</protein>
<comment type="caution">
    <text evidence="9">The sequence shown here is derived from an EMBL/GenBank/DDBJ whole genome shotgun (WGS) entry which is preliminary data.</text>
</comment>
<gene>
    <name evidence="9" type="ORF">DFR58_1168</name>
</gene>
<feature type="domain" description="YetF C-terminal" evidence="8">
    <location>
        <begin position="79"/>
        <end position="211"/>
    </location>
</feature>
<feature type="transmembrane region" description="Helical" evidence="7">
    <location>
        <begin position="60"/>
        <end position="78"/>
    </location>
</feature>
<comment type="similarity">
    <text evidence="2">Belongs to the UPF0702 family.</text>
</comment>
<evidence type="ECO:0000256" key="6">
    <source>
        <dbReference type="ARBA" id="ARBA00023136"/>
    </source>
</evidence>
<evidence type="ECO:0000256" key="7">
    <source>
        <dbReference type="SAM" id="Phobius"/>
    </source>
</evidence>
<evidence type="ECO:0000256" key="1">
    <source>
        <dbReference type="ARBA" id="ARBA00004651"/>
    </source>
</evidence>
<dbReference type="Gene3D" id="3.30.240.20">
    <property type="entry name" value="bsu07140 like domains"/>
    <property type="match status" value="2"/>
</dbReference>
<feature type="transmembrane region" description="Helical" evidence="7">
    <location>
        <begin position="6"/>
        <end position="23"/>
    </location>
</feature>
<dbReference type="EMBL" id="QPJT01000016">
    <property type="protein sequence ID" value="RCX13779.1"/>
    <property type="molecule type" value="Genomic_DNA"/>
</dbReference>
<dbReference type="PANTHER" id="PTHR34582">
    <property type="entry name" value="UPF0702 TRANSMEMBRANE PROTEIN YCAP"/>
    <property type="match status" value="1"/>
</dbReference>
<dbReference type="Pfam" id="PF04239">
    <property type="entry name" value="DUF421"/>
    <property type="match status" value="1"/>
</dbReference>
<dbReference type="AlphaFoldDB" id="A0A369AWV6"/>
<evidence type="ECO:0000256" key="4">
    <source>
        <dbReference type="ARBA" id="ARBA00022692"/>
    </source>
</evidence>
<dbReference type="RefSeq" id="WP_114298419.1">
    <property type="nucleotide sequence ID" value="NZ_QPJT01000016.1"/>
</dbReference>
<keyword evidence="4 7" id="KW-0812">Transmembrane</keyword>
<evidence type="ECO:0000313" key="9">
    <source>
        <dbReference type="EMBL" id="RCX13779.1"/>
    </source>
</evidence>
<dbReference type="GO" id="GO:0005886">
    <property type="term" value="C:plasma membrane"/>
    <property type="evidence" value="ECO:0007669"/>
    <property type="project" value="UniProtKB-SubCell"/>
</dbReference>
<keyword evidence="5 7" id="KW-1133">Transmembrane helix</keyword>
<organism evidence="9 10">
    <name type="scientific">Anaerobacterium chartisolvens</name>
    <dbReference type="NCBI Taxonomy" id="1297424"/>
    <lineage>
        <taxon>Bacteria</taxon>
        <taxon>Bacillati</taxon>
        <taxon>Bacillota</taxon>
        <taxon>Clostridia</taxon>
        <taxon>Eubacteriales</taxon>
        <taxon>Oscillospiraceae</taxon>
        <taxon>Anaerobacterium</taxon>
    </lineage>
</organism>
<proteinExistence type="inferred from homology"/>
<dbReference type="InterPro" id="IPR007353">
    <property type="entry name" value="DUF421"/>
</dbReference>
<comment type="subcellular location">
    <subcellularLocation>
        <location evidence="1">Cell membrane</location>
        <topology evidence="1">Multi-pass membrane protein</topology>
    </subcellularLocation>
</comment>
<dbReference type="Proteomes" id="UP000253034">
    <property type="component" value="Unassembled WGS sequence"/>
</dbReference>
<sequence length="231" mass="25820">MLIIFVRTLILYGIVIVIMRLMGKRQIGQLQPFELVVAIMISDLAAVPMQNTGIPLINGIIPIVTLLIAQVTMSLIAIKSTKARSIICGSPSILIRNGEIDQHMLTKEMYTINDLLEQLRSKNIPNIADVEFAILETNGQLSVIPKSQKRPVTPEDLSIATKYEGIPLDLIIDGEINKKNLCKARLDESWLIRELNKLSVKSPREVFFASLDSSGNIFCQRKNDNHKEEAT</sequence>